<proteinExistence type="predicted"/>
<evidence type="ECO:0000313" key="4">
    <source>
        <dbReference type="Proteomes" id="UP000770015"/>
    </source>
</evidence>
<comment type="caution">
    <text evidence="3">The sequence shown here is derived from an EMBL/GenBank/DDBJ whole genome shotgun (WGS) entry which is preliminary data.</text>
</comment>
<gene>
    <name evidence="3" type="ORF">F5X68DRAFT_272125</name>
</gene>
<dbReference type="OrthoDB" id="10672701at2759"/>
<reference evidence="3" key="1">
    <citation type="journal article" date="2021" name="Nat. Commun.">
        <title>Genetic determinants of endophytism in the Arabidopsis root mycobiome.</title>
        <authorList>
            <person name="Mesny F."/>
            <person name="Miyauchi S."/>
            <person name="Thiergart T."/>
            <person name="Pickel B."/>
            <person name="Atanasova L."/>
            <person name="Karlsson M."/>
            <person name="Huettel B."/>
            <person name="Barry K.W."/>
            <person name="Haridas S."/>
            <person name="Chen C."/>
            <person name="Bauer D."/>
            <person name="Andreopoulos W."/>
            <person name="Pangilinan J."/>
            <person name="LaButti K."/>
            <person name="Riley R."/>
            <person name="Lipzen A."/>
            <person name="Clum A."/>
            <person name="Drula E."/>
            <person name="Henrissat B."/>
            <person name="Kohler A."/>
            <person name="Grigoriev I.V."/>
            <person name="Martin F.M."/>
            <person name="Hacquard S."/>
        </authorList>
    </citation>
    <scope>NUCLEOTIDE SEQUENCE</scope>
    <source>
        <strain evidence="3">MPI-SDFR-AT-0117</strain>
    </source>
</reference>
<evidence type="ECO:0000313" key="3">
    <source>
        <dbReference type="EMBL" id="KAH6697054.1"/>
    </source>
</evidence>
<evidence type="ECO:0000256" key="2">
    <source>
        <dbReference type="SAM" id="MobiDB-lite"/>
    </source>
</evidence>
<feature type="region of interest" description="Disordered" evidence="2">
    <location>
        <begin position="1"/>
        <end position="128"/>
    </location>
</feature>
<evidence type="ECO:0000256" key="1">
    <source>
        <dbReference type="SAM" id="Coils"/>
    </source>
</evidence>
<dbReference type="EMBL" id="JAGSXJ010000001">
    <property type="protein sequence ID" value="KAH6697054.1"/>
    <property type="molecule type" value="Genomic_DNA"/>
</dbReference>
<protein>
    <submittedName>
        <fullName evidence="3">Uncharacterized protein</fullName>
    </submittedName>
</protein>
<feature type="region of interest" description="Disordered" evidence="2">
    <location>
        <begin position="408"/>
        <end position="450"/>
    </location>
</feature>
<feature type="compositionally biased region" description="Low complexity" evidence="2">
    <location>
        <begin position="1"/>
        <end position="18"/>
    </location>
</feature>
<feature type="region of interest" description="Disordered" evidence="2">
    <location>
        <begin position="462"/>
        <end position="481"/>
    </location>
</feature>
<name>A0A9P9AI54_9PEZI</name>
<dbReference type="Proteomes" id="UP000770015">
    <property type="component" value="Unassembled WGS sequence"/>
</dbReference>
<keyword evidence="4" id="KW-1185">Reference proteome</keyword>
<feature type="compositionally biased region" description="Basic and acidic residues" evidence="2">
    <location>
        <begin position="462"/>
        <end position="480"/>
    </location>
</feature>
<dbReference type="AlphaFoldDB" id="A0A9P9AI54"/>
<feature type="compositionally biased region" description="Polar residues" evidence="2">
    <location>
        <begin position="110"/>
        <end position="128"/>
    </location>
</feature>
<accession>A0A9P9AI54</accession>
<feature type="coiled-coil region" evidence="1">
    <location>
        <begin position="263"/>
        <end position="363"/>
    </location>
</feature>
<sequence>MESSSEVSERSGSSLSWSDCNDTPAERNEDWDFVLPRSKTHVVPDFSASEEEGYSPAQDCGEDYQLVQGQEEDHHPAQGQEEDQQPAQDHEKLPSMAASPEPSNIEAGTEDQTQTDGAESESGNLDCSSTLATDETALNESYFTKEEALKSLRAEFYDDTNYEAIQLADAEGWLDYLYETLAPSFPPKETELDKDMRQLSVAIFLESQLKLCFYPGDSPTLKAIAYRHILRPSNARVAKLLYELSQRAKFTCQSSHIHLKWPISGLQQQNQTLQETVAHVEQMNQRFVEDNDKLKKKNLELEKKNFLLANKNYLLEKKNDQLFMKIDQVDKKNEQLEKKNDELKKENDELEKLKRKFELFEDRLNVETGFTGTFDEGIRRALATALDAFSQVFDNMLVEKIETSCKCPQDSAPKAEPSIPQVEAAQKPAHPSSARRIETDRQSKSALPSSVTRAAVRAAAVKERNDRAAERAAAIKERHDRANRRVAAMKGENTKAIDSARIKAQKNAGDRGAWLQSGSS</sequence>
<organism evidence="3 4">
    <name type="scientific">Plectosphaerella plurivora</name>
    <dbReference type="NCBI Taxonomy" id="936078"/>
    <lineage>
        <taxon>Eukaryota</taxon>
        <taxon>Fungi</taxon>
        <taxon>Dikarya</taxon>
        <taxon>Ascomycota</taxon>
        <taxon>Pezizomycotina</taxon>
        <taxon>Sordariomycetes</taxon>
        <taxon>Hypocreomycetidae</taxon>
        <taxon>Glomerellales</taxon>
        <taxon>Plectosphaerellaceae</taxon>
        <taxon>Plectosphaerella</taxon>
    </lineage>
</organism>
<keyword evidence="1" id="KW-0175">Coiled coil</keyword>